<evidence type="ECO:0000256" key="1">
    <source>
        <dbReference type="SAM" id="MobiDB-lite"/>
    </source>
</evidence>
<evidence type="ECO:0000313" key="2">
    <source>
        <dbReference type="EMBL" id="SFK68247.1"/>
    </source>
</evidence>
<dbReference type="STRING" id="553466.SAMN04487950_0561"/>
<dbReference type="AlphaFoldDB" id="A0A1I4BJ89"/>
<dbReference type="EMBL" id="FOTC01000001">
    <property type="protein sequence ID" value="SFK68247.1"/>
    <property type="molecule type" value="Genomic_DNA"/>
</dbReference>
<feature type="compositionally biased region" description="Pro residues" evidence="1">
    <location>
        <begin position="1"/>
        <end position="16"/>
    </location>
</feature>
<protein>
    <submittedName>
        <fullName evidence="2">Uncharacterized protein</fullName>
    </submittedName>
</protein>
<organism evidence="2 3">
    <name type="scientific">Halogranum rubrum</name>
    <dbReference type="NCBI Taxonomy" id="553466"/>
    <lineage>
        <taxon>Archaea</taxon>
        <taxon>Methanobacteriati</taxon>
        <taxon>Methanobacteriota</taxon>
        <taxon>Stenosarchaea group</taxon>
        <taxon>Halobacteria</taxon>
        <taxon>Halobacteriales</taxon>
        <taxon>Haloferacaceae</taxon>
    </lineage>
</organism>
<gene>
    <name evidence="2" type="ORF">SAMN04487950_0561</name>
</gene>
<name>A0A1I4BJ89_9EURY</name>
<evidence type="ECO:0000313" key="3">
    <source>
        <dbReference type="Proteomes" id="UP000199607"/>
    </source>
</evidence>
<feature type="region of interest" description="Disordered" evidence="1">
    <location>
        <begin position="1"/>
        <end position="31"/>
    </location>
</feature>
<accession>A0A1I4BJ89</accession>
<reference evidence="3" key="1">
    <citation type="submission" date="2016-10" db="EMBL/GenBank/DDBJ databases">
        <authorList>
            <person name="Varghese N."/>
            <person name="Submissions S."/>
        </authorList>
    </citation>
    <scope>NUCLEOTIDE SEQUENCE [LARGE SCALE GENOMIC DNA]</scope>
    <source>
        <strain evidence="3">CGMCC 1.7738</strain>
    </source>
</reference>
<sequence>MSAIAPAPPYGAPDPSVPSHVGQSATASAGGIPTANCAVCAETLYEGMRVTGYLRTGDDVRDIAVACETCSDRLDVPKTDSARYEVFSGSLVPNTVFTGFEYLYVDTTV</sequence>
<dbReference type="RefSeq" id="WP_089865421.1">
    <property type="nucleotide sequence ID" value="NZ_FOTC01000001.1"/>
</dbReference>
<proteinExistence type="predicted"/>
<keyword evidence="3" id="KW-1185">Reference proteome</keyword>
<dbReference type="Proteomes" id="UP000199607">
    <property type="component" value="Unassembled WGS sequence"/>
</dbReference>